<dbReference type="InterPro" id="IPR050325">
    <property type="entry name" value="Prot/Nucl_acid_deglycase"/>
</dbReference>
<dbReference type="PANTHER" id="PTHR48094">
    <property type="entry name" value="PROTEIN/NUCLEIC ACID DEGLYCASE DJ-1-RELATED"/>
    <property type="match status" value="1"/>
</dbReference>
<dbReference type="GO" id="GO:0005737">
    <property type="term" value="C:cytoplasm"/>
    <property type="evidence" value="ECO:0007669"/>
    <property type="project" value="TreeGrafter"/>
</dbReference>
<evidence type="ECO:0000256" key="2">
    <source>
        <dbReference type="ARBA" id="ARBA00023239"/>
    </source>
</evidence>
<dbReference type="Gene3D" id="3.40.50.880">
    <property type="match status" value="1"/>
</dbReference>
<proteinExistence type="inferred from homology"/>
<evidence type="ECO:0000313" key="6">
    <source>
        <dbReference type="Proteomes" id="UP000006666"/>
    </source>
</evidence>
<protein>
    <submittedName>
        <fullName evidence="5">Intracellular protease/amidase</fullName>
    </submittedName>
</protein>
<dbReference type="STRING" id="478801.Ksed_23380"/>
<dbReference type="EMBL" id="CP001686">
    <property type="protein sequence ID" value="ACV07313.1"/>
    <property type="molecule type" value="Genomic_DNA"/>
</dbReference>
<evidence type="ECO:0000313" key="5">
    <source>
        <dbReference type="EMBL" id="ACV07313.1"/>
    </source>
</evidence>
<evidence type="ECO:0000256" key="1">
    <source>
        <dbReference type="ARBA" id="ARBA00023016"/>
    </source>
</evidence>
<dbReference type="PANTHER" id="PTHR48094:SF11">
    <property type="entry name" value="GLUTATHIONE-INDEPENDENT GLYOXALASE HSP31-RELATED"/>
    <property type="match status" value="1"/>
</dbReference>
<dbReference type="HOGENOM" id="CLU_070319_0_2_11"/>
<keyword evidence="5" id="KW-0645">Protease</keyword>
<evidence type="ECO:0000259" key="4">
    <source>
        <dbReference type="Pfam" id="PF01965"/>
    </source>
</evidence>
<dbReference type="AlphaFoldDB" id="C7NF60"/>
<keyword evidence="2" id="KW-0456">Lyase</keyword>
<dbReference type="GO" id="GO:0019172">
    <property type="term" value="F:glyoxalase III activity"/>
    <property type="evidence" value="ECO:0007669"/>
    <property type="project" value="TreeGrafter"/>
</dbReference>
<dbReference type="InterPro" id="IPR002818">
    <property type="entry name" value="DJ-1/PfpI"/>
</dbReference>
<dbReference type="InterPro" id="IPR029062">
    <property type="entry name" value="Class_I_gatase-like"/>
</dbReference>
<dbReference type="eggNOG" id="COG0693">
    <property type="taxonomic scope" value="Bacteria"/>
</dbReference>
<organism evidence="5 6">
    <name type="scientific">Kytococcus sedentarius (strain ATCC 14392 / DSM 20547 / JCM 11482 / CCUG 33030 / NBRC 15357 / NCTC 11040 / CCM 314 / 541)</name>
    <name type="common">Micrococcus sedentarius</name>
    <dbReference type="NCBI Taxonomy" id="478801"/>
    <lineage>
        <taxon>Bacteria</taxon>
        <taxon>Bacillati</taxon>
        <taxon>Actinomycetota</taxon>
        <taxon>Actinomycetes</taxon>
        <taxon>Micrococcales</taxon>
        <taxon>Kytococcaceae</taxon>
        <taxon>Kytococcus</taxon>
    </lineage>
</organism>
<dbReference type="Pfam" id="PF01965">
    <property type="entry name" value="DJ-1_PfpI"/>
    <property type="match status" value="1"/>
</dbReference>
<accession>C7NF60</accession>
<comment type="similarity">
    <text evidence="3">Belongs to the peptidase C56 family. HSP31-like subfamily.</text>
</comment>
<dbReference type="CDD" id="cd03141">
    <property type="entry name" value="GATase1_Hsp31_like"/>
    <property type="match status" value="1"/>
</dbReference>
<dbReference type="GO" id="GO:0006508">
    <property type="term" value="P:proteolysis"/>
    <property type="evidence" value="ECO:0007669"/>
    <property type="project" value="UniProtKB-KW"/>
</dbReference>
<evidence type="ECO:0000256" key="3">
    <source>
        <dbReference type="ARBA" id="ARBA00038493"/>
    </source>
</evidence>
<dbReference type="KEGG" id="kse:Ksed_23380"/>
<gene>
    <name evidence="5" type="ordered locus">Ksed_23380</name>
</gene>
<keyword evidence="1" id="KW-0346">Stress response</keyword>
<keyword evidence="6" id="KW-1185">Reference proteome</keyword>
<dbReference type="GO" id="GO:0019243">
    <property type="term" value="P:methylglyoxal catabolic process to D-lactate via S-lactoyl-glutathione"/>
    <property type="evidence" value="ECO:0007669"/>
    <property type="project" value="TreeGrafter"/>
</dbReference>
<dbReference type="GO" id="GO:0008233">
    <property type="term" value="F:peptidase activity"/>
    <property type="evidence" value="ECO:0007669"/>
    <property type="project" value="UniProtKB-KW"/>
</dbReference>
<dbReference type="Proteomes" id="UP000006666">
    <property type="component" value="Chromosome"/>
</dbReference>
<reference evidence="5 6" key="1">
    <citation type="journal article" date="2009" name="Stand. Genomic Sci.">
        <title>Complete genome sequence of Kytococcus sedentarius type strain (541).</title>
        <authorList>
            <person name="Sims D."/>
            <person name="Brettin T."/>
            <person name="Detter J.C."/>
            <person name="Han C."/>
            <person name="Lapidus A."/>
            <person name="Copeland A."/>
            <person name="Glavina Del Rio T."/>
            <person name="Nolan M."/>
            <person name="Chen F."/>
            <person name="Lucas S."/>
            <person name="Tice H."/>
            <person name="Cheng J.F."/>
            <person name="Bruce D."/>
            <person name="Goodwin L."/>
            <person name="Pitluck S."/>
            <person name="Ovchinnikova G."/>
            <person name="Pati A."/>
            <person name="Ivanova N."/>
            <person name="Mavrommatis K."/>
            <person name="Chen A."/>
            <person name="Palaniappan K."/>
            <person name="D'haeseleer P."/>
            <person name="Chain P."/>
            <person name="Bristow J."/>
            <person name="Eisen J.A."/>
            <person name="Markowitz V."/>
            <person name="Hugenholtz P."/>
            <person name="Schneider S."/>
            <person name="Goker M."/>
            <person name="Pukall R."/>
            <person name="Kyrpides N.C."/>
            <person name="Klenk H.P."/>
        </authorList>
    </citation>
    <scope>NUCLEOTIDE SEQUENCE [LARGE SCALE GENOMIC DNA]</scope>
    <source>
        <strain evidence="6">ATCC 14392 / DSM 20547 / JCM 11482 / CCUG 33030 / NBRC 15357 / NCTC 11040 / CCM 314 / 541</strain>
    </source>
</reference>
<sequence length="243" mass="26050">MISVLMVLSAATHWTLSDDSRHPTGVWAEEFISPHDVFTEAGWKITVATPGGRPAVIDPASLGTAGGLFPRTNGFQDCVDRLSPLLRKPLNLYGLDLADHDLVFYPGGYGSMEDLAQDAVAGAMLSERVATGGPVAFSCHGAAAALGATACMDISPFRGRVMTAFSNAEERLTRIAPRVPWMLEDRLRAAGVEYSRAILPFRPHVVADRTVYSGQNPQSSGHLARRVVADLSAQSPSRVAVRH</sequence>
<feature type="domain" description="DJ-1/PfpI" evidence="4">
    <location>
        <begin position="29"/>
        <end position="228"/>
    </location>
</feature>
<keyword evidence="5" id="KW-0378">Hydrolase</keyword>
<name>C7NF60_KYTSD</name>
<dbReference type="RefSeq" id="WP_015780244.1">
    <property type="nucleotide sequence ID" value="NC_013169.1"/>
</dbReference>
<dbReference type="SUPFAM" id="SSF52317">
    <property type="entry name" value="Class I glutamine amidotransferase-like"/>
    <property type="match status" value="1"/>
</dbReference>